<protein>
    <submittedName>
        <fullName evidence="1">Uncharacterized protein</fullName>
    </submittedName>
</protein>
<accession>A0A920CV12</accession>
<evidence type="ECO:0000313" key="1">
    <source>
        <dbReference type="EMBL" id="GIO49963.1"/>
    </source>
</evidence>
<organism evidence="1 2">
    <name type="scientific">Paenibacillus azoreducens</name>
    <dbReference type="NCBI Taxonomy" id="116718"/>
    <lineage>
        <taxon>Bacteria</taxon>
        <taxon>Bacillati</taxon>
        <taxon>Bacillota</taxon>
        <taxon>Bacilli</taxon>
        <taxon>Bacillales</taxon>
        <taxon>Paenibacillaceae</taxon>
        <taxon>Paenibacillus</taxon>
    </lineage>
</organism>
<evidence type="ECO:0000313" key="2">
    <source>
        <dbReference type="Proteomes" id="UP000682811"/>
    </source>
</evidence>
<sequence length="84" mass="9568">MAKVLLHHYMPGRAQLGLKTIQSSLPSPLVHEWESIVNKAGIHSHPSASKDIVCLIQREETWIFEHIPEPSKIKPLWDAIKKLI</sequence>
<dbReference type="EMBL" id="BORT01000026">
    <property type="protein sequence ID" value="GIO49963.1"/>
    <property type="molecule type" value="Genomic_DNA"/>
</dbReference>
<reference evidence="1 2" key="1">
    <citation type="submission" date="2021-03" db="EMBL/GenBank/DDBJ databases">
        <title>Antimicrobial resistance genes in bacteria isolated from Japanese honey, and their potential for conferring macrolide and lincosamide resistance in the American foulbrood pathogen Paenibacillus larvae.</title>
        <authorList>
            <person name="Okamoto M."/>
            <person name="Kumagai M."/>
            <person name="Kanamori H."/>
            <person name="Takamatsu D."/>
        </authorList>
    </citation>
    <scope>NUCLEOTIDE SEQUENCE [LARGE SCALE GENOMIC DNA]</scope>
    <source>
        <strain evidence="1 2">J34TS1</strain>
    </source>
</reference>
<comment type="caution">
    <text evidence="1">The sequence shown here is derived from an EMBL/GenBank/DDBJ whole genome shotgun (WGS) entry which is preliminary data.</text>
</comment>
<dbReference type="Proteomes" id="UP000682811">
    <property type="component" value="Unassembled WGS sequence"/>
</dbReference>
<proteinExistence type="predicted"/>
<dbReference type="AlphaFoldDB" id="A0A920CV12"/>
<name>A0A920CV12_9BACL</name>
<gene>
    <name evidence="1" type="ORF">J34TS1_47280</name>
</gene>
<keyword evidence="2" id="KW-1185">Reference proteome</keyword>